<feature type="transmembrane region" description="Helical" evidence="1">
    <location>
        <begin position="91"/>
        <end position="117"/>
    </location>
</feature>
<dbReference type="SUPFAM" id="SSF48317">
    <property type="entry name" value="Acid phosphatase/Vanadium-dependent haloperoxidase"/>
    <property type="match status" value="1"/>
</dbReference>
<keyword evidence="1" id="KW-1133">Transmembrane helix</keyword>
<keyword evidence="1" id="KW-0812">Transmembrane</keyword>
<dbReference type="Pfam" id="PF01569">
    <property type="entry name" value="PAP2"/>
    <property type="match status" value="1"/>
</dbReference>
<feature type="transmembrane region" description="Helical" evidence="1">
    <location>
        <begin position="172"/>
        <end position="189"/>
    </location>
</feature>
<proteinExistence type="predicted"/>
<organism evidence="3 4">
    <name type="scientific">Rubrivivax gelatinosus</name>
    <name type="common">Rhodocyclus gelatinosus</name>
    <name type="synonym">Rhodopseudomonas gelatinosa</name>
    <dbReference type="NCBI Taxonomy" id="28068"/>
    <lineage>
        <taxon>Bacteria</taxon>
        <taxon>Pseudomonadati</taxon>
        <taxon>Pseudomonadota</taxon>
        <taxon>Betaproteobacteria</taxon>
        <taxon>Burkholderiales</taxon>
        <taxon>Sphaerotilaceae</taxon>
        <taxon>Rubrivivax</taxon>
    </lineage>
</organism>
<reference evidence="3" key="2">
    <citation type="journal article" date="2020" name="Microorganisms">
        <title>Osmotic Adaptation and Compatible Solute Biosynthesis of Phototrophic Bacteria as Revealed from Genome Analyses.</title>
        <authorList>
            <person name="Imhoff J.F."/>
            <person name="Rahn T."/>
            <person name="Kunzel S."/>
            <person name="Keller A."/>
            <person name="Neulinger S.C."/>
        </authorList>
    </citation>
    <scope>NUCLEOTIDE SEQUENCE</scope>
    <source>
        <strain evidence="3">IM 151</strain>
    </source>
</reference>
<feature type="transmembrane region" description="Helical" evidence="1">
    <location>
        <begin position="61"/>
        <end position="79"/>
    </location>
</feature>
<dbReference type="CDD" id="cd03396">
    <property type="entry name" value="PAP2_like_6"/>
    <property type="match status" value="1"/>
</dbReference>
<dbReference type="Proteomes" id="UP001041814">
    <property type="component" value="Unassembled WGS sequence"/>
</dbReference>
<dbReference type="EMBL" id="NRRU01000045">
    <property type="protein sequence ID" value="MBK1713726.1"/>
    <property type="molecule type" value="Genomic_DNA"/>
</dbReference>
<feature type="domain" description="Phosphatidic acid phosphatase type 2/haloperoxidase" evidence="2">
    <location>
        <begin position="92"/>
        <end position="212"/>
    </location>
</feature>
<keyword evidence="4" id="KW-1185">Reference proteome</keyword>
<comment type="caution">
    <text evidence="3">The sequence shown here is derived from an EMBL/GenBank/DDBJ whole genome shotgun (WGS) entry which is preliminary data.</text>
</comment>
<sequence length="225" mass="24030">MTRAHGVPRDLVVTLVALLPVLAWDISGLDLPVERLLGTAAGFGWRSHWLTSIVLHQGGRALAWIVFGLLVVNVLRPLAGCSLPRAERLRWVLVTLAVLAVVPVFKDISATSCPWSLAEFGGSAAYVPHWQLGLRDGGPGGCFPSGHATSAAAYFTGWFALRTRHPLAARRWLALALLLTLLFGAGQVLRGAHYVSHVLWAAWLCWAAAALTAPRPAPAAAYAAP</sequence>
<feature type="transmembrane region" description="Helical" evidence="1">
    <location>
        <begin position="137"/>
        <end position="160"/>
    </location>
</feature>
<gene>
    <name evidence="3" type="ORF">CKO43_13150</name>
</gene>
<accession>A0ABS1DVI0</accession>
<protein>
    <submittedName>
        <fullName evidence="3">Phosphoesterase</fullName>
    </submittedName>
</protein>
<evidence type="ECO:0000256" key="1">
    <source>
        <dbReference type="SAM" id="Phobius"/>
    </source>
</evidence>
<keyword evidence="1" id="KW-0472">Membrane</keyword>
<dbReference type="Gene3D" id="1.20.144.10">
    <property type="entry name" value="Phosphatidic acid phosphatase type 2/haloperoxidase"/>
    <property type="match status" value="1"/>
</dbReference>
<dbReference type="InterPro" id="IPR000326">
    <property type="entry name" value="PAP2/HPO"/>
</dbReference>
<reference evidence="3" key="1">
    <citation type="submission" date="2017-08" db="EMBL/GenBank/DDBJ databases">
        <authorList>
            <person name="Imhoff J.F."/>
            <person name="Rahn T."/>
            <person name="Kuenzel S."/>
            <person name="Neulinger S.C."/>
        </authorList>
    </citation>
    <scope>NUCLEOTIDE SEQUENCE</scope>
    <source>
        <strain evidence="3">IM 151</strain>
    </source>
</reference>
<dbReference type="InterPro" id="IPR036938">
    <property type="entry name" value="PAP2/HPO_sf"/>
</dbReference>
<evidence type="ECO:0000259" key="2">
    <source>
        <dbReference type="Pfam" id="PF01569"/>
    </source>
</evidence>
<dbReference type="RefSeq" id="WP_200378938.1">
    <property type="nucleotide sequence ID" value="NZ_NRRU01000045.1"/>
</dbReference>
<name>A0ABS1DVI0_RUBGE</name>
<evidence type="ECO:0000313" key="3">
    <source>
        <dbReference type="EMBL" id="MBK1713726.1"/>
    </source>
</evidence>
<evidence type="ECO:0000313" key="4">
    <source>
        <dbReference type="Proteomes" id="UP001041814"/>
    </source>
</evidence>